<evidence type="ECO:0000313" key="3">
    <source>
        <dbReference type="Proteomes" id="UP000249619"/>
    </source>
</evidence>
<name>A0A364MY59_STELY</name>
<evidence type="ECO:0000256" key="1">
    <source>
        <dbReference type="SAM" id="SignalP"/>
    </source>
</evidence>
<dbReference type="AlphaFoldDB" id="A0A364MY59"/>
<feature type="signal peptide" evidence="1">
    <location>
        <begin position="1"/>
        <end position="20"/>
    </location>
</feature>
<dbReference type="SUPFAM" id="SSF53850">
    <property type="entry name" value="Periplasmic binding protein-like II"/>
    <property type="match status" value="1"/>
</dbReference>
<sequence length="160" mass="16810">MLKPTPALIAACLLVTSAQSQQHFNNDQTITTNTTSLLDTILARGYLKVGTTGDYKPFTYLVGNKSSTLPPIPSLSNTNSTNSTNSTISTPYVGADITTAHSLSASLSLPHPIQFIPTTWSTLAADLAAEKFDVGMSGISITLPHSPPSPILIPRVSPSS</sequence>
<organism evidence="2 3">
    <name type="scientific">Stemphylium lycopersici</name>
    <name type="common">Tomato gray leaf spot disease fungus</name>
    <name type="synonym">Thyrospora lycopersici</name>
    <dbReference type="NCBI Taxonomy" id="183478"/>
    <lineage>
        <taxon>Eukaryota</taxon>
        <taxon>Fungi</taxon>
        <taxon>Dikarya</taxon>
        <taxon>Ascomycota</taxon>
        <taxon>Pezizomycotina</taxon>
        <taxon>Dothideomycetes</taxon>
        <taxon>Pleosporomycetidae</taxon>
        <taxon>Pleosporales</taxon>
        <taxon>Pleosporineae</taxon>
        <taxon>Pleosporaceae</taxon>
        <taxon>Stemphylium</taxon>
    </lineage>
</organism>
<evidence type="ECO:0000313" key="2">
    <source>
        <dbReference type="EMBL" id="RAR06281.1"/>
    </source>
</evidence>
<dbReference type="Proteomes" id="UP000249619">
    <property type="component" value="Unassembled WGS sequence"/>
</dbReference>
<comment type="caution">
    <text evidence="2">The sequence shown here is derived from an EMBL/GenBank/DDBJ whole genome shotgun (WGS) entry which is preliminary data.</text>
</comment>
<keyword evidence="1" id="KW-0732">Signal</keyword>
<proteinExistence type="predicted"/>
<accession>A0A364MY59</accession>
<dbReference type="EMBL" id="QGDH01000118">
    <property type="protein sequence ID" value="RAR06281.1"/>
    <property type="molecule type" value="Genomic_DNA"/>
</dbReference>
<protein>
    <submittedName>
        <fullName evidence="2">Periplasmic binding protein-like II</fullName>
    </submittedName>
</protein>
<feature type="chain" id="PRO_5016619245" evidence="1">
    <location>
        <begin position="21"/>
        <end position="160"/>
    </location>
</feature>
<keyword evidence="3" id="KW-1185">Reference proteome</keyword>
<dbReference type="Gene3D" id="3.40.190.10">
    <property type="entry name" value="Periplasmic binding protein-like II"/>
    <property type="match status" value="1"/>
</dbReference>
<gene>
    <name evidence="2" type="ORF">DDE83_007036</name>
</gene>
<reference evidence="3" key="1">
    <citation type="submission" date="2018-05" db="EMBL/GenBank/DDBJ databases">
        <title>Draft genome sequence of Stemphylium lycopersici strain CIDEFI 213.</title>
        <authorList>
            <person name="Medina R."/>
            <person name="Franco M.E.E."/>
            <person name="Lucentini C.G."/>
            <person name="Saparrat M.C.N."/>
            <person name="Balatti P.A."/>
        </authorList>
    </citation>
    <scope>NUCLEOTIDE SEQUENCE [LARGE SCALE GENOMIC DNA]</scope>
    <source>
        <strain evidence="3">CIDEFI 213</strain>
    </source>
</reference>
<dbReference type="STRING" id="183478.A0A364MY59"/>